<accession>A0A937ULB6</accession>
<proteinExistence type="predicted"/>
<keyword evidence="2" id="KW-1185">Reference proteome</keyword>
<reference evidence="1" key="1">
    <citation type="submission" date="2020-12" db="EMBL/GenBank/DDBJ databases">
        <title>Genomic characterization of non-nitrogen-fixing Frankia strains.</title>
        <authorList>
            <person name="Carlos-Shanley C."/>
            <person name="Guerra T."/>
            <person name="Hahn D."/>
        </authorList>
    </citation>
    <scope>NUCLEOTIDE SEQUENCE</scope>
    <source>
        <strain evidence="1">CN6</strain>
    </source>
</reference>
<dbReference type="AlphaFoldDB" id="A0A937ULB6"/>
<name>A0A937ULB6_9ACTN</name>
<dbReference type="RefSeq" id="WP_203005570.1">
    <property type="nucleotide sequence ID" value="NZ_JADWYU010000244.1"/>
</dbReference>
<evidence type="ECO:0000313" key="2">
    <source>
        <dbReference type="Proteomes" id="UP000604475"/>
    </source>
</evidence>
<evidence type="ECO:0000313" key="1">
    <source>
        <dbReference type="EMBL" id="MBL7625622.1"/>
    </source>
</evidence>
<dbReference type="EMBL" id="JAEACQ010000007">
    <property type="protein sequence ID" value="MBL7625622.1"/>
    <property type="molecule type" value="Genomic_DNA"/>
</dbReference>
<comment type="caution">
    <text evidence="1">The sequence shown here is derived from an EMBL/GenBank/DDBJ whole genome shotgun (WGS) entry which is preliminary data.</text>
</comment>
<organism evidence="1 2">
    <name type="scientific">Frankia nepalensis</name>
    <dbReference type="NCBI Taxonomy" id="1836974"/>
    <lineage>
        <taxon>Bacteria</taxon>
        <taxon>Bacillati</taxon>
        <taxon>Actinomycetota</taxon>
        <taxon>Actinomycetes</taxon>
        <taxon>Frankiales</taxon>
        <taxon>Frankiaceae</taxon>
        <taxon>Frankia</taxon>
    </lineage>
</organism>
<protein>
    <submittedName>
        <fullName evidence="1">Uncharacterized protein</fullName>
    </submittedName>
</protein>
<sequence length="51" mass="5320">MVVPFWLWLLACGCLGAPSLARYLGAPSLARHLGAPTASRAWVERVGGLAG</sequence>
<dbReference type="Proteomes" id="UP000604475">
    <property type="component" value="Unassembled WGS sequence"/>
</dbReference>
<gene>
    <name evidence="1" type="ORF">I7412_00185</name>
</gene>